<organism evidence="1 2">
    <name type="scientific">Benzoatithermus flavus</name>
    <dbReference type="NCBI Taxonomy" id="3108223"/>
    <lineage>
        <taxon>Bacteria</taxon>
        <taxon>Pseudomonadati</taxon>
        <taxon>Pseudomonadota</taxon>
        <taxon>Alphaproteobacteria</taxon>
        <taxon>Geminicoccales</taxon>
        <taxon>Geminicoccaceae</taxon>
        <taxon>Benzoatithermus</taxon>
    </lineage>
</organism>
<dbReference type="Proteomes" id="UP001375743">
    <property type="component" value="Unassembled WGS sequence"/>
</dbReference>
<dbReference type="PANTHER" id="PTHR39673">
    <property type="entry name" value="TUNGSTEN FORMYLMETHANOFURAN DEHYDROGENASE, SUBUNIT C (FWDC)"/>
    <property type="match status" value="1"/>
</dbReference>
<dbReference type="SUPFAM" id="SSF69336">
    <property type="entry name" value="Alpha subunit of glutamate synthase, C-terminal domain"/>
    <property type="match status" value="1"/>
</dbReference>
<name>A0ABU8XPK1_9PROT</name>
<dbReference type="RefSeq" id="WP_418158981.1">
    <property type="nucleotide sequence ID" value="NZ_JBBLZC010000006.1"/>
</dbReference>
<evidence type="ECO:0000313" key="1">
    <source>
        <dbReference type="EMBL" id="MEK0083138.1"/>
    </source>
</evidence>
<keyword evidence="2" id="KW-1185">Reference proteome</keyword>
<evidence type="ECO:0000313" key="2">
    <source>
        <dbReference type="Proteomes" id="UP001375743"/>
    </source>
</evidence>
<reference evidence="1 2" key="1">
    <citation type="submission" date="2024-01" db="EMBL/GenBank/DDBJ databases">
        <title>Multi-omics insights into the function and evolution of sodium benzoate biodegradation pathways in Benzoatithermus flavus gen. nov., sp. nov. from hot spring.</title>
        <authorList>
            <person name="Hu C.-J."/>
            <person name="Li W.-J."/>
        </authorList>
    </citation>
    <scope>NUCLEOTIDE SEQUENCE [LARGE SCALE GENOMIC DNA]</scope>
    <source>
        <strain evidence="1 2">SYSU G07066</strain>
    </source>
</reference>
<accession>A0ABU8XPK1</accession>
<protein>
    <submittedName>
        <fullName evidence="1">Formylmethanofuran dehydrogenase subunit C</fullName>
        <ecNumber evidence="1">1.2.7.12</ecNumber>
    </submittedName>
</protein>
<sequence length="268" mass="27507">MSAVRLRFREATSLPVDASPLLPRALAGRSAAELAALPLRVGNRVVPLGELAEIEPGDADTLVIEASFKGLDRLGRGMAGGRLEIYGDVGAYLGQEMRDGRIELFGSAGPFAAAGMAGGILHVTARAGDHLGGALPGDSHGMTGGAVLVGGDAGKRVGDRMRRGLIAVAGRLGDFPASRLIGGTIIGLEGCGREPGHAMRRGTLLLGRAPSRLPVTFADNGTHTFPWLSLLARHLATLTPAIALPGDRATRWTGCASTGGKGEILVMA</sequence>
<dbReference type="GO" id="GO:0018493">
    <property type="term" value="F:formylmethanofuran dehydrogenase activity"/>
    <property type="evidence" value="ECO:0007669"/>
    <property type="project" value="UniProtKB-EC"/>
</dbReference>
<gene>
    <name evidence="1" type="ORF">U1T56_08240</name>
</gene>
<dbReference type="Gene3D" id="2.160.20.60">
    <property type="entry name" value="Glutamate synthase, alpha subunit, C-terminal domain"/>
    <property type="match status" value="1"/>
</dbReference>
<proteinExistence type="predicted"/>
<dbReference type="NCBIfam" id="TIGR03122">
    <property type="entry name" value="one_C_dehyd_C"/>
    <property type="match status" value="1"/>
</dbReference>
<keyword evidence="1" id="KW-0560">Oxidoreductase</keyword>
<dbReference type="EC" id="1.2.7.12" evidence="1"/>
<dbReference type="InterPro" id="IPR036485">
    <property type="entry name" value="Glu_synth_asu_C_sf"/>
</dbReference>
<comment type="caution">
    <text evidence="1">The sequence shown here is derived from an EMBL/GenBank/DDBJ whole genome shotgun (WGS) entry which is preliminary data.</text>
</comment>
<dbReference type="InterPro" id="IPR017550">
    <property type="entry name" value="Formylmethanofuran_DH_suC"/>
</dbReference>
<dbReference type="PANTHER" id="PTHR39673:SF5">
    <property type="entry name" value="TUNGSTEN-CONTAINING FORMYLMETHANOFURAN DEHYDROGENASE 2 SUBUNIT C"/>
    <property type="match status" value="1"/>
</dbReference>
<dbReference type="EMBL" id="JBBLZC010000006">
    <property type="protein sequence ID" value="MEK0083138.1"/>
    <property type="molecule type" value="Genomic_DNA"/>
</dbReference>